<evidence type="ECO:0000256" key="10">
    <source>
        <dbReference type="RuleBase" id="RU363034"/>
    </source>
</evidence>
<dbReference type="PANTHER" id="PTHR24276">
    <property type="entry name" value="POLYSERASE-RELATED"/>
    <property type="match status" value="1"/>
</dbReference>
<sequence length="275" mass="29584">MKVAVLCVFLIAGTKAFPKVQDDFQSSKLRVKPKVDVLPNGFVNPRINGGQEAAPHSHPYQAYIMIYLSTGSGYICGGSLISPRHVLTAGHCLVDGTEATIYLGAHNVNEQESSRIIVKSHTLIPHKDYNADRISDDIGVIVLDEDVQLNDYISVISLPSKGAGSYEGDNVVFSGWGLLRGGDADIPATLQEASTTVISNQQCKQVYDIVIDSQICTQGTAASCDGDSGSPLVYGDTQIGVVSYSTDDCSLQYPSAFTRISSYLDWLEENTGLKL</sequence>
<name>A0AAV8VQ21_9CUCU</name>
<keyword evidence="6 10" id="KW-0378">Hydrolase</keyword>
<keyword evidence="9" id="KW-1015">Disulfide bond</keyword>
<comment type="similarity">
    <text evidence="2">Belongs to the peptidase S1 family.</text>
</comment>
<evidence type="ECO:0000256" key="4">
    <source>
        <dbReference type="ARBA" id="ARBA00022670"/>
    </source>
</evidence>
<dbReference type="InterPro" id="IPR009003">
    <property type="entry name" value="Peptidase_S1_PA"/>
</dbReference>
<evidence type="ECO:0000256" key="11">
    <source>
        <dbReference type="SAM" id="SignalP"/>
    </source>
</evidence>
<dbReference type="Gene3D" id="2.40.10.10">
    <property type="entry name" value="Trypsin-like serine proteases"/>
    <property type="match status" value="1"/>
</dbReference>
<dbReference type="GO" id="GO:0004252">
    <property type="term" value="F:serine-type endopeptidase activity"/>
    <property type="evidence" value="ECO:0007669"/>
    <property type="project" value="InterPro"/>
</dbReference>
<dbReference type="InterPro" id="IPR001254">
    <property type="entry name" value="Trypsin_dom"/>
</dbReference>
<dbReference type="PROSITE" id="PS50240">
    <property type="entry name" value="TRYPSIN_DOM"/>
    <property type="match status" value="1"/>
</dbReference>
<dbReference type="SMART" id="SM00020">
    <property type="entry name" value="Tryp_SPc"/>
    <property type="match status" value="1"/>
</dbReference>
<dbReference type="CDD" id="cd00190">
    <property type="entry name" value="Tryp_SPc"/>
    <property type="match status" value="1"/>
</dbReference>
<organism evidence="13 14">
    <name type="scientific">Exocentrus adspersus</name>
    <dbReference type="NCBI Taxonomy" id="1586481"/>
    <lineage>
        <taxon>Eukaryota</taxon>
        <taxon>Metazoa</taxon>
        <taxon>Ecdysozoa</taxon>
        <taxon>Arthropoda</taxon>
        <taxon>Hexapoda</taxon>
        <taxon>Insecta</taxon>
        <taxon>Pterygota</taxon>
        <taxon>Neoptera</taxon>
        <taxon>Endopterygota</taxon>
        <taxon>Coleoptera</taxon>
        <taxon>Polyphaga</taxon>
        <taxon>Cucujiformia</taxon>
        <taxon>Chrysomeloidea</taxon>
        <taxon>Cerambycidae</taxon>
        <taxon>Lamiinae</taxon>
        <taxon>Acanthocinini</taxon>
        <taxon>Exocentrus</taxon>
    </lineage>
</organism>
<keyword evidence="8" id="KW-0865">Zymogen</keyword>
<dbReference type="InterPro" id="IPR033116">
    <property type="entry name" value="TRYPSIN_SER"/>
</dbReference>
<dbReference type="PROSITE" id="PS00134">
    <property type="entry name" value="TRYPSIN_HIS"/>
    <property type="match status" value="1"/>
</dbReference>
<evidence type="ECO:0000256" key="2">
    <source>
        <dbReference type="ARBA" id="ARBA00007664"/>
    </source>
</evidence>
<evidence type="ECO:0000256" key="5">
    <source>
        <dbReference type="ARBA" id="ARBA00022729"/>
    </source>
</evidence>
<dbReference type="Proteomes" id="UP001159042">
    <property type="component" value="Unassembled WGS sequence"/>
</dbReference>
<dbReference type="PROSITE" id="PS00135">
    <property type="entry name" value="TRYPSIN_SER"/>
    <property type="match status" value="1"/>
</dbReference>
<evidence type="ECO:0000256" key="8">
    <source>
        <dbReference type="ARBA" id="ARBA00023145"/>
    </source>
</evidence>
<reference evidence="13 14" key="1">
    <citation type="journal article" date="2023" name="Insect Mol. Biol.">
        <title>Genome sequencing provides insights into the evolution of gene families encoding plant cell wall-degrading enzymes in longhorned beetles.</title>
        <authorList>
            <person name="Shin N.R."/>
            <person name="Okamura Y."/>
            <person name="Kirsch R."/>
            <person name="Pauchet Y."/>
        </authorList>
    </citation>
    <scope>NUCLEOTIDE SEQUENCE [LARGE SCALE GENOMIC DNA]</scope>
    <source>
        <strain evidence="13">EAD_L_NR</strain>
    </source>
</reference>
<evidence type="ECO:0000256" key="7">
    <source>
        <dbReference type="ARBA" id="ARBA00022825"/>
    </source>
</evidence>
<dbReference type="EMBL" id="JANEYG010000044">
    <property type="protein sequence ID" value="KAJ8916284.1"/>
    <property type="molecule type" value="Genomic_DNA"/>
</dbReference>
<protein>
    <recommendedName>
        <fullName evidence="12">Peptidase S1 domain-containing protein</fullName>
    </recommendedName>
</protein>
<dbReference type="SUPFAM" id="SSF50494">
    <property type="entry name" value="Trypsin-like serine proteases"/>
    <property type="match status" value="1"/>
</dbReference>
<dbReference type="InterPro" id="IPR018114">
    <property type="entry name" value="TRYPSIN_HIS"/>
</dbReference>
<feature type="signal peptide" evidence="11">
    <location>
        <begin position="1"/>
        <end position="16"/>
    </location>
</feature>
<dbReference type="PANTHER" id="PTHR24276:SF91">
    <property type="entry name" value="AT26814P-RELATED"/>
    <property type="match status" value="1"/>
</dbReference>
<dbReference type="PRINTS" id="PR00722">
    <property type="entry name" value="CHYMOTRYPSIN"/>
</dbReference>
<dbReference type="Pfam" id="PF00089">
    <property type="entry name" value="Trypsin"/>
    <property type="match status" value="1"/>
</dbReference>
<keyword evidence="3" id="KW-0964">Secreted</keyword>
<comment type="caution">
    <text evidence="13">The sequence shown here is derived from an EMBL/GenBank/DDBJ whole genome shotgun (WGS) entry which is preliminary data.</text>
</comment>
<dbReference type="InterPro" id="IPR001314">
    <property type="entry name" value="Peptidase_S1A"/>
</dbReference>
<proteinExistence type="inferred from homology"/>
<accession>A0AAV8VQ21</accession>
<dbReference type="InterPro" id="IPR050430">
    <property type="entry name" value="Peptidase_S1"/>
</dbReference>
<dbReference type="AlphaFoldDB" id="A0AAV8VQ21"/>
<evidence type="ECO:0000313" key="13">
    <source>
        <dbReference type="EMBL" id="KAJ8916284.1"/>
    </source>
</evidence>
<evidence type="ECO:0000259" key="12">
    <source>
        <dbReference type="PROSITE" id="PS50240"/>
    </source>
</evidence>
<evidence type="ECO:0000313" key="14">
    <source>
        <dbReference type="Proteomes" id="UP001159042"/>
    </source>
</evidence>
<evidence type="ECO:0000256" key="3">
    <source>
        <dbReference type="ARBA" id="ARBA00022525"/>
    </source>
</evidence>
<keyword evidence="4 10" id="KW-0645">Protease</keyword>
<keyword evidence="5 11" id="KW-0732">Signal</keyword>
<dbReference type="GO" id="GO:0005576">
    <property type="term" value="C:extracellular region"/>
    <property type="evidence" value="ECO:0007669"/>
    <property type="project" value="UniProtKB-SubCell"/>
</dbReference>
<keyword evidence="14" id="KW-1185">Reference proteome</keyword>
<dbReference type="GO" id="GO:0006508">
    <property type="term" value="P:proteolysis"/>
    <property type="evidence" value="ECO:0007669"/>
    <property type="project" value="UniProtKB-KW"/>
</dbReference>
<feature type="chain" id="PRO_5043675895" description="Peptidase S1 domain-containing protein" evidence="11">
    <location>
        <begin position="17"/>
        <end position="275"/>
    </location>
</feature>
<evidence type="ECO:0000256" key="9">
    <source>
        <dbReference type="ARBA" id="ARBA00023157"/>
    </source>
</evidence>
<evidence type="ECO:0000256" key="1">
    <source>
        <dbReference type="ARBA" id="ARBA00004613"/>
    </source>
</evidence>
<feature type="domain" description="Peptidase S1" evidence="12">
    <location>
        <begin position="47"/>
        <end position="272"/>
    </location>
</feature>
<keyword evidence="7 10" id="KW-0720">Serine protease</keyword>
<dbReference type="InterPro" id="IPR043504">
    <property type="entry name" value="Peptidase_S1_PA_chymotrypsin"/>
</dbReference>
<comment type="subcellular location">
    <subcellularLocation>
        <location evidence="1">Secreted</location>
    </subcellularLocation>
</comment>
<gene>
    <name evidence="13" type="ORF">NQ315_016425</name>
</gene>
<evidence type="ECO:0000256" key="6">
    <source>
        <dbReference type="ARBA" id="ARBA00022801"/>
    </source>
</evidence>
<dbReference type="FunFam" id="2.40.10.10:FF:000146">
    <property type="entry name" value="Serine protease 53"/>
    <property type="match status" value="1"/>
</dbReference>